<dbReference type="EMBL" id="JAJFAZ020000004">
    <property type="protein sequence ID" value="KAI5335944.1"/>
    <property type="molecule type" value="Genomic_DNA"/>
</dbReference>
<protein>
    <submittedName>
        <fullName evidence="1">Uncharacterized protein</fullName>
    </submittedName>
</protein>
<comment type="caution">
    <text evidence="1">The sequence shown here is derived from an EMBL/GenBank/DDBJ whole genome shotgun (WGS) entry which is preliminary data.</text>
</comment>
<gene>
    <name evidence="1" type="ORF">L3X38_026078</name>
</gene>
<proteinExistence type="predicted"/>
<keyword evidence="2" id="KW-1185">Reference proteome</keyword>
<organism evidence="1 2">
    <name type="scientific">Prunus dulcis</name>
    <name type="common">Almond</name>
    <name type="synonym">Amygdalus dulcis</name>
    <dbReference type="NCBI Taxonomy" id="3755"/>
    <lineage>
        <taxon>Eukaryota</taxon>
        <taxon>Viridiplantae</taxon>
        <taxon>Streptophyta</taxon>
        <taxon>Embryophyta</taxon>
        <taxon>Tracheophyta</taxon>
        <taxon>Spermatophyta</taxon>
        <taxon>Magnoliopsida</taxon>
        <taxon>eudicotyledons</taxon>
        <taxon>Gunneridae</taxon>
        <taxon>Pentapetalae</taxon>
        <taxon>rosids</taxon>
        <taxon>fabids</taxon>
        <taxon>Rosales</taxon>
        <taxon>Rosaceae</taxon>
        <taxon>Amygdaloideae</taxon>
        <taxon>Amygdaleae</taxon>
        <taxon>Prunus</taxon>
    </lineage>
</organism>
<name>A0AAD4W4I0_PRUDU</name>
<evidence type="ECO:0000313" key="2">
    <source>
        <dbReference type="Proteomes" id="UP001054821"/>
    </source>
</evidence>
<reference evidence="1 2" key="1">
    <citation type="journal article" date="2022" name="G3 (Bethesda)">
        <title>Whole-genome sequence and methylome profiling of the almond [Prunus dulcis (Mill.) D.A. Webb] cultivar 'Nonpareil'.</title>
        <authorList>
            <person name="D'Amico-Willman K.M."/>
            <person name="Ouma W.Z."/>
            <person name="Meulia T."/>
            <person name="Sideli G.M."/>
            <person name="Gradziel T.M."/>
            <person name="Fresnedo-Ramirez J."/>
        </authorList>
    </citation>
    <scope>NUCLEOTIDE SEQUENCE [LARGE SCALE GENOMIC DNA]</scope>
    <source>
        <strain evidence="1">Clone GOH B32 T37-40</strain>
    </source>
</reference>
<sequence length="195" mass="21767">MVPVDALFGRVNLEKCRVFSREDGEDLRGWKNLQKTRRKKQSSSFEHQCGAFRCLSSTVGSFGRWLPLRKNVFRRHVRRYGRSCVSPLGLGMRFGDKEFGEATGPLIVPTVRQGTMVRRELYLLSFCTDAAVKNLVSPLALSQALPIGKGEELSCRVCGSFVRTSSLELGCGFGVIFESVLKSRRLCTALAERQG</sequence>
<accession>A0AAD4W4I0</accession>
<dbReference type="AlphaFoldDB" id="A0AAD4W4I0"/>
<evidence type="ECO:0000313" key="1">
    <source>
        <dbReference type="EMBL" id="KAI5335944.1"/>
    </source>
</evidence>
<dbReference type="Proteomes" id="UP001054821">
    <property type="component" value="Chromosome 4"/>
</dbReference>